<dbReference type="Pfam" id="PF04586">
    <property type="entry name" value="Peptidase_S78"/>
    <property type="match status" value="1"/>
</dbReference>
<name>A0ABX7T7G7_9SPHN</name>
<gene>
    <name evidence="5" type="ORF">J4G78_08610</name>
</gene>
<dbReference type="InterPro" id="IPR054613">
    <property type="entry name" value="Peptidase_S78_dom"/>
</dbReference>
<organism evidence="5 6">
    <name type="scientific">Parasphingorhabdus cellanae</name>
    <dbReference type="NCBI Taxonomy" id="2806553"/>
    <lineage>
        <taxon>Bacteria</taxon>
        <taxon>Pseudomonadati</taxon>
        <taxon>Pseudomonadota</taxon>
        <taxon>Alphaproteobacteria</taxon>
        <taxon>Sphingomonadales</taxon>
        <taxon>Sphingomonadaceae</taxon>
        <taxon>Parasphingorhabdus</taxon>
    </lineage>
</organism>
<dbReference type="NCBIfam" id="TIGR01543">
    <property type="entry name" value="proheadase_HK97"/>
    <property type="match status" value="1"/>
</dbReference>
<reference evidence="5 6" key="1">
    <citation type="submission" date="2021-03" db="EMBL/GenBank/DDBJ databases">
        <title>Complete genome of Parasphingorhabdus_sp.JHSY0214.</title>
        <authorList>
            <person name="Yoo J.H."/>
            <person name="Bae J.W."/>
        </authorList>
    </citation>
    <scope>NUCLEOTIDE SEQUENCE [LARGE SCALE GENOMIC DNA]</scope>
    <source>
        <strain evidence="5 6">JHSY0214</strain>
    </source>
</reference>
<feature type="domain" description="Prohead serine protease" evidence="4">
    <location>
        <begin position="5"/>
        <end position="129"/>
    </location>
</feature>
<protein>
    <submittedName>
        <fullName evidence="5">HK97 family phage prohead protease</fullName>
    </submittedName>
</protein>
<keyword evidence="2 5" id="KW-0645">Protease</keyword>
<dbReference type="Proteomes" id="UP000663923">
    <property type="component" value="Chromosome"/>
</dbReference>
<accession>A0ABX7T7G7</accession>
<dbReference type="SUPFAM" id="SSF50789">
    <property type="entry name" value="Herpes virus serine proteinase, assemblin"/>
    <property type="match status" value="1"/>
</dbReference>
<evidence type="ECO:0000256" key="2">
    <source>
        <dbReference type="ARBA" id="ARBA00022670"/>
    </source>
</evidence>
<dbReference type="InterPro" id="IPR006433">
    <property type="entry name" value="Prohead_protease"/>
</dbReference>
<keyword evidence="1" id="KW-1188">Viral release from host cell</keyword>
<keyword evidence="6" id="KW-1185">Reference proteome</keyword>
<evidence type="ECO:0000256" key="3">
    <source>
        <dbReference type="ARBA" id="ARBA00022801"/>
    </source>
</evidence>
<evidence type="ECO:0000313" key="5">
    <source>
        <dbReference type="EMBL" id="QTD57563.1"/>
    </source>
</evidence>
<evidence type="ECO:0000313" key="6">
    <source>
        <dbReference type="Proteomes" id="UP000663923"/>
    </source>
</evidence>
<keyword evidence="3" id="KW-0378">Hydrolase</keyword>
<dbReference type="GO" id="GO:0008233">
    <property type="term" value="F:peptidase activity"/>
    <property type="evidence" value="ECO:0007669"/>
    <property type="project" value="UniProtKB-KW"/>
</dbReference>
<dbReference type="GO" id="GO:0006508">
    <property type="term" value="P:proteolysis"/>
    <property type="evidence" value="ECO:0007669"/>
    <property type="project" value="UniProtKB-KW"/>
</dbReference>
<proteinExistence type="predicted"/>
<dbReference type="EMBL" id="CP071794">
    <property type="protein sequence ID" value="QTD57563.1"/>
    <property type="molecule type" value="Genomic_DNA"/>
</dbReference>
<evidence type="ECO:0000259" key="4">
    <source>
        <dbReference type="Pfam" id="PF04586"/>
    </source>
</evidence>
<evidence type="ECO:0000256" key="1">
    <source>
        <dbReference type="ARBA" id="ARBA00022612"/>
    </source>
</evidence>
<dbReference type="RefSeq" id="WP_207990134.1">
    <property type="nucleotide sequence ID" value="NZ_CP071794.1"/>
</dbReference>
<sequence length="148" mass="15977">MSAIRFAGYAAIFNRIDKGGDIIRPGAFGALARGQSLPLLWQHRPDQRIGSISYAREDQRGLRVIGSLSTATRAGREAAAMLKNSAIKGLSFGYRVQQAAGQKPRALLALDVAEISLVTCPMQPLARVHCLLDLKRRARASARLAIAP</sequence>